<proteinExistence type="predicted"/>
<dbReference type="InterPro" id="IPR006221">
    <property type="entry name" value="TrpG/PapA_dom"/>
</dbReference>
<sequence length="196" mass="21857">MRVTVIDNFDSFTFNLVDYFKRLDCEVRVYRNNVPIDLVAHSAPDLLVFSPGPSTPSNAGNLMAYIDHFHRTIPLFGVCLGHQAMIEYFGGSLRVLPRPYHGKQSLIEHCGTGIYEGLPSPLPVGRYHSLVGERIPEVLAVTATWGDVVMGLRHRTLPIEGVQFHPESILTMEDHHGLRLLANVLETVATKAEETL</sequence>
<dbReference type="InterPro" id="IPR017926">
    <property type="entry name" value="GATASE"/>
</dbReference>
<feature type="domain" description="Glutamine amidotransferase" evidence="2">
    <location>
        <begin position="5"/>
        <end position="179"/>
    </location>
</feature>
<dbReference type="PRINTS" id="PR00099">
    <property type="entry name" value="CPSGATASE"/>
</dbReference>
<dbReference type="CDD" id="cd01743">
    <property type="entry name" value="GATase1_Anthranilate_Synthase"/>
    <property type="match status" value="1"/>
</dbReference>
<evidence type="ECO:0000259" key="2">
    <source>
        <dbReference type="Pfam" id="PF00117"/>
    </source>
</evidence>
<dbReference type="PRINTS" id="PR00097">
    <property type="entry name" value="ANTSNTHASEII"/>
</dbReference>
<dbReference type="Pfam" id="PF00117">
    <property type="entry name" value="GATase"/>
    <property type="match status" value="1"/>
</dbReference>
<comment type="caution">
    <text evidence="3">The sequence shown here is derived from an EMBL/GenBank/DDBJ whole genome shotgun (WGS) entry which is preliminary data.</text>
</comment>
<dbReference type="InterPro" id="IPR050472">
    <property type="entry name" value="Anth_synth/Amidotransfase"/>
</dbReference>
<dbReference type="GO" id="GO:0004049">
    <property type="term" value="F:anthranilate synthase activity"/>
    <property type="evidence" value="ECO:0007669"/>
    <property type="project" value="TreeGrafter"/>
</dbReference>
<dbReference type="Gene3D" id="3.40.50.880">
    <property type="match status" value="1"/>
</dbReference>
<dbReference type="AlphaFoldDB" id="A0A937W471"/>
<name>A0A937W471_UNCTE</name>
<dbReference type="PROSITE" id="PS51273">
    <property type="entry name" value="GATASE_TYPE_1"/>
    <property type="match status" value="1"/>
</dbReference>
<accession>A0A937W471</accession>
<dbReference type="NCBIfam" id="TIGR00566">
    <property type="entry name" value="trpG_papA"/>
    <property type="match status" value="1"/>
</dbReference>
<gene>
    <name evidence="3" type="ORF">FJZ47_15035</name>
</gene>
<dbReference type="GO" id="GO:0000162">
    <property type="term" value="P:L-tryptophan biosynthetic process"/>
    <property type="evidence" value="ECO:0007669"/>
    <property type="project" value="TreeGrafter"/>
</dbReference>
<dbReference type="EMBL" id="VGLS01000480">
    <property type="protein sequence ID" value="MBM3225099.1"/>
    <property type="molecule type" value="Genomic_DNA"/>
</dbReference>
<protein>
    <submittedName>
        <fullName evidence="3">Aminodeoxychorismate/anthranilate synthase component II</fullName>
    </submittedName>
</protein>
<dbReference type="GO" id="GO:0005829">
    <property type="term" value="C:cytosol"/>
    <property type="evidence" value="ECO:0007669"/>
    <property type="project" value="TreeGrafter"/>
</dbReference>
<dbReference type="FunFam" id="3.40.50.880:FF:000003">
    <property type="entry name" value="Anthranilate synthase component II"/>
    <property type="match status" value="1"/>
</dbReference>
<evidence type="ECO:0000256" key="1">
    <source>
        <dbReference type="ARBA" id="ARBA00022962"/>
    </source>
</evidence>
<dbReference type="SUPFAM" id="SSF52317">
    <property type="entry name" value="Class I glutamine amidotransferase-like"/>
    <property type="match status" value="1"/>
</dbReference>
<dbReference type="PANTHER" id="PTHR43418:SF4">
    <property type="entry name" value="MULTIFUNCTIONAL TRYPTOPHAN BIOSYNTHESIS PROTEIN"/>
    <property type="match status" value="1"/>
</dbReference>
<dbReference type="InterPro" id="IPR029062">
    <property type="entry name" value="Class_I_gatase-like"/>
</dbReference>
<evidence type="ECO:0000313" key="3">
    <source>
        <dbReference type="EMBL" id="MBM3225099.1"/>
    </source>
</evidence>
<organism evidence="3 4">
    <name type="scientific">Tectimicrobiota bacterium</name>
    <dbReference type="NCBI Taxonomy" id="2528274"/>
    <lineage>
        <taxon>Bacteria</taxon>
        <taxon>Pseudomonadati</taxon>
        <taxon>Nitrospinota/Tectimicrobiota group</taxon>
        <taxon>Candidatus Tectimicrobiota</taxon>
    </lineage>
</organism>
<dbReference type="PRINTS" id="PR00096">
    <property type="entry name" value="GATASE"/>
</dbReference>
<evidence type="ECO:0000313" key="4">
    <source>
        <dbReference type="Proteomes" id="UP000712673"/>
    </source>
</evidence>
<dbReference type="PANTHER" id="PTHR43418">
    <property type="entry name" value="MULTIFUNCTIONAL TRYPTOPHAN BIOSYNTHESIS PROTEIN-RELATED"/>
    <property type="match status" value="1"/>
</dbReference>
<reference evidence="3" key="1">
    <citation type="submission" date="2019-03" db="EMBL/GenBank/DDBJ databases">
        <title>Lake Tanganyika Metagenome-Assembled Genomes (MAGs).</title>
        <authorList>
            <person name="Tran P."/>
        </authorList>
    </citation>
    <scope>NUCLEOTIDE SEQUENCE</scope>
    <source>
        <strain evidence="3">K_DeepCast_65m_m2_066</strain>
    </source>
</reference>
<dbReference type="Proteomes" id="UP000712673">
    <property type="component" value="Unassembled WGS sequence"/>
</dbReference>
<keyword evidence="1" id="KW-0315">Glutamine amidotransferase</keyword>